<name>A0A1W0WAJ5_HYPEX</name>
<proteinExistence type="inferred from homology"/>
<organism evidence="4 5">
    <name type="scientific">Hypsibius exemplaris</name>
    <name type="common">Freshwater tardigrade</name>
    <dbReference type="NCBI Taxonomy" id="2072580"/>
    <lineage>
        <taxon>Eukaryota</taxon>
        <taxon>Metazoa</taxon>
        <taxon>Ecdysozoa</taxon>
        <taxon>Tardigrada</taxon>
        <taxon>Eutardigrada</taxon>
        <taxon>Parachela</taxon>
        <taxon>Hypsibioidea</taxon>
        <taxon>Hypsibiidae</taxon>
        <taxon>Hypsibius</taxon>
    </lineage>
</organism>
<evidence type="ECO:0000256" key="2">
    <source>
        <dbReference type="SAM" id="MobiDB-lite"/>
    </source>
</evidence>
<evidence type="ECO:0000259" key="3">
    <source>
        <dbReference type="PROSITE" id="PS00345"/>
    </source>
</evidence>
<feature type="region of interest" description="Disordered" evidence="2">
    <location>
        <begin position="281"/>
        <end position="334"/>
    </location>
</feature>
<feature type="compositionally biased region" description="Basic and acidic residues" evidence="2">
    <location>
        <begin position="62"/>
        <end position="75"/>
    </location>
</feature>
<dbReference type="GO" id="GO:0043565">
    <property type="term" value="F:sequence-specific DNA binding"/>
    <property type="evidence" value="ECO:0007669"/>
    <property type="project" value="InterPro"/>
</dbReference>
<protein>
    <recommendedName>
        <fullName evidence="3">ETS domain-containing protein</fullName>
    </recommendedName>
</protein>
<feature type="compositionally biased region" description="Polar residues" evidence="2">
    <location>
        <begin position="21"/>
        <end position="34"/>
    </location>
</feature>
<feature type="region of interest" description="Disordered" evidence="2">
    <location>
        <begin position="187"/>
        <end position="209"/>
    </location>
</feature>
<dbReference type="InterPro" id="IPR000418">
    <property type="entry name" value="Ets_dom"/>
</dbReference>
<dbReference type="Gene3D" id="1.10.10.10">
    <property type="entry name" value="Winged helix-like DNA-binding domain superfamily/Winged helix DNA-binding domain"/>
    <property type="match status" value="1"/>
</dbReference>
<sequence>MPVGHRKRVTSSAEPPLDLSWDSNGTAEDPKNSCSYKKSLLKRYMVTTTTGSDEEAEDDHEEEVRCESRDSRMDYNTEADSSQSHSRAENKSSSPRSLYSSRSRYNGSQPPTSPSDSGVSDIDSSTSDEKRFPGGIIPGQLQRLPFLNPAYFSQAHLASQLHPELYASQAAFAASYAAAMRQLQQHSILSSHHHSQQQQQQQPQHPHPVMAHLASAAAAALMPRGLIHQSIPSMTSPSGLHMSPGGHPNPSSRHSHLPPISHVARHVPPHLPATSLLSTAAHNHKNGSSTGHHSARPDVISSSSSDLSEPKKKNRKLRMPYEESIDGSSSKKKREGTTYLWEFLLKLLQDPSSCPRYIRWTNR</sequence>
<dbReference type="InterPro" id="IPR036388">
    <property type="entry name" value="WH-like_DNA-bd_sf"/>
</dbReference>
<accession>A0A1W0WAJ5</accession>
<comment type="caution">
    <text evidence="4">The sequence shown here is derived from an EMBL/GenBank/DDBJ whole genome shotgun (WGS) entry which is preliminary data.</text>
</comment>
<comment type="similarity">
    <text evidence="1">Belongs to the ETS family.</text>
</comment>
<dbReference type="Proteomes" id="UP000192578">
    <property type="component" value="Unassembled WGS sequence"/>
</dbReference>
<feature type="compositionally biased region" description="Low complexity" evidence="2">
    <location>
        <begin position="92"/>
        <end position="104"/>
    </location>
</feature>
<feature type="compositionally biased region" description="Acidic residues" evidence="2">
    <location>
        <begin position="52"/>
        <end position="61"/>
    </location>
</feature>
<feature type="region of interest" description="Disordered" evidence="2">
    <location>
        <begin position="229"/>
        <end position="267"/>
    </location>
</feature>
<feature type="compositionally biased region" description="Polar residues" evidence="2">
    <location>
        <begin position="281"/>
        <end position="292"/>
    </location>
</feature>
<feature type="domain" description="ETS" evidence="3">
    <location>
        <begin position="340"/>
        <end position="348"/>
    </location>
</feature>
<keyword evidence="5" id="KW-1185">Reference proteome</keyword>
<gene>
    <name evidence="4" type="ORF">BV898_13497</name>
</gene>
<evidence type="ECO:0000313" key="5">
    <source>
        <dbReference type="Proteomes" id="UP000192578"/>
    </source>
</evidence>
<reference evidence="5" key="1">
    <citation type="submission" date="2017-01" db="EMBL/GenBank/DDBJ databases">
        <title>Comparative genomics of anhydrobiosis in the tardigrade Hypsibius dujardini.</title>
        <authorList>
            <person name="Yoshida Y."/>
            <person name="Koutsovoulos G."/>
            <person name="Laetsch D."/>
            <person name="Stevens L."/>
            <person name="Kumar S."/>
            <person name="Horikawa D."/>
            <person name="Ishino K."/>
            <person name="Komine S."/>
            <person name="Tomita M."/>
            <person name="Blaxter M."/>
            <person name="Arakawa K."/>
        </authorList>
    </citation>
    <scope>NUCLEOTIDE SEQUENCE [LARGE SCALE GENOMIC DNA]</scope>
    <source>
        <strain evidence="5">Z151</strain>
    </source>
</reference>
<feature type="region of interest" description="Disordered" evidence="2">
    <location>
        <begin position="1"/>
        <end position="34"/>
    </location>
</feature>
<feature type="compositionally biased region" description="Polar residues" evidence="2">
    <location>
        <begin position="105"/>
        <end position="125"/>
    </location>
</feature>
<evidence type="ECO:0000313" key="4">
    <source>
        <dbReference type="EMBL" id="OQV12235.1"/>
    </source>
</evidence>
<dbReference type="GO" id="GO:0003700">
    <property type="term" value="F:DNA-binding transcription factor activity"/>
    <property type="evidence" value="ECO:0007669"/>
    <property type="project" value="InterPro"/>
</dbReference>
<dbReference type="EMBL" id="MTYJ01000150">
    <property type="protein sequence ID" value="OQV12235.1"/>
    <property type="molecule type" value="Genomic_DNA"/>
</dbReference>
<dbReference type="OrthoDB" id="8196042at2759"/>
<feature type="region of interest" description="Disordered" evidence="2">
    <location>
        <begin position="49"/>
        <end position="137"/>
    </location>
</feature>
<dbReference type="AlphaFoldDB" id="A0A1W0WAJ5"/>
<dbReference type="PROSITE" id="PS00345">
    <property type="entry name" value="ETS_DOMAIN_1"/>
    <property type="match status" value="1"/>
</dbReference>
<evidence type="ECO:0000256" key="1">
    <source>
        <dbReference type="ARBA" id="ARBA00005562"/>
    </source>
</evidence>